<dbReference type="NCBIfam" id="NF002378">
    <property type="entry name" value="PRK01372.1"/>
    <property type="match status" value="1"/>
</dbReference>
<keyword evidence="12 17" id="KW-0133">Cell shape</keyword>
<evidence type="ECO:0000259" key="21">
    <source>
        <dbReference type="PROSITE" id="PS50975"/>
    </source>
</evidence>
<dbReference type="Gene3D" id="3.30.1490.20">
    <property type="entry name" value="ATP-grasp fold, A domain"/>
    <property type="match status" value="1"/>
</dbReference>
<comment type="function">
    <text evidence="2 17">Cell wall formation.</text>
</comment>
<feature type="active site" evidence="18">
    <location>
        <position position="292"/>
    </location>
</feature>
<dbReference type="PROSITE" id="PS00844">
    <property type="entry name" value="DALA_DALA_LIGASE_2"/>
    <property type="match status" value="1"/>
</dbReference>
<dbReference type="EC" id="6.3.2.4" evidence="5 17"/>
<dbReference type="GO" id="GO:0046872">
    <property type="term" value="F:metal ion binding"/>
    <property type="evidence" value="ECO:0007669"/>
    <property type="project" value="UniProtKB-KW"/>
</dbReference>
<evidence type="ECO:0000256" key="18">
    <source>
        <dbReference type="PIRSR" id="PIRSR039102-1"/>
    </source>
</evidence>
<sequence length="335" mass="36049">MSLTPNEASRLGKVAVLMGGTSAEREISLLSGTGVLAALKSQGFDAHAFDPAERPLDDLKREGFARCFIALHGRLGEDGCVQGALELMGIPYTGPGPMACAIAMDKVMTKRVWRAEVLPTPRGRVLSREEQVDKYISKVPDELGLPLIVKPPHEGSSVGVTKVRSWSQMQEAVDLAAGYDVDVLCEEFIDGDEVTVAVVGEGWDTMALPVVRIVAPEGKYDLQNKYFTDVVKYHCPSGLPEAEEKAVQRLAVAAYRALGCRSWSRADLIIRGHDRKPFLIEMNTSPGMTSHSLVPMAARAVGLSYEALCAHLIATAALDPVGRGGKPAKNEQPTA</sequence>
<evidence type="ECO:0000256" key="3">
    <source>
        <dbReference type="ARBA" id="ARBA00004496"/>
    </source>
</evidence>
<dbReference type="AlphaFoldDB" id="A0A9X1YL62"/>
<dbReference type="GO" id="GO:0005524">
    <property type="term" value="F:ATP binding"/>
    <property type="evidence" value="ECO:0007669"/>
    <property type="project" value="UniProtKB-UniRule"/>
</dbReference>
<keyword evidence="9 20" id="KW-0547">Nucleotide-binding</keyword>
<dbReference type="HAMAP" id="MF_00047">
    <property type="entry name" value="Dala_Dala_lig"/>
    <property type="match status" value="1"/>
</dbReference>
<comment type="catalytic activity">
    <reaction evidence="16 17">
        <text>2 D-alanine + ATP = D-alanyl-D-alanine + ADP + phosphate + H(+)</text>
        <dbReference type="Rhea" id="RHEA:11224"/>
        <dbReference type="ChEBI" id="CHEBI:15378"/>
        <dbReference type="ChEBI" id="CHEBI:30616"/>
        <dbReference type="ChEBI" id="CHEBI:43474"/>
        <dbReference type="ChEBI" id="CHEBI:57416"/>
        <dbReference type="ChEBI" id="CHEBI:57822"/>
        <dbReference type="ChEBI" id="CHEBI:456216"/>
        <dbReference type="EC" id="6.3.2.4"/>
    </reaction>
</comment>
<evidence type="ECO:0000256" key="9">
    <source>
        <dbReference type="ARBA" id="ARBA00022741"/>
    </source>
</evidence>
<dbReference type="PANTHER" id="PTHR23132">
    <property type="entry name" value="D-ALANINE--D-ALANINE LIGASE"/>
    <property type="match status" value="1"/>
</dbReference>
<dbReference type="Proteomes" id="UP001139353">
    <property type="component" value="Unassembled WGS sequence"/>
</dbReference>
<evidence type="ECO:0000256" key="14">
    <source>
        <dbReference type="ARBA" id="ARBA00023211"/>
    </source>
</evidence>
<dbReference type="SUPFAM" id="SSF56059">
    <property type="entry name" value="Glutathione synthetase ATP-binding domain-like"/>
    <property type="match status" value="1"/>
</dbReference>
<dbReference type="RefSeq" id="WP_275684297.1">
    <property type="nucleotide sequence ID" value="NZ_JAJLJH010000007.1"/>
</dbReference>
<dbReference type="GO" id="GO:0009252">
    <property type="term" value="P:peptidoglycan biosynthetic process"/>
    <property type="evidence" value="ECO:0007669"/>
    <property type="project" value="UniProtKB-UniRule"/>
</dbReference>
<dbReference type="InterPro" id="IPR005905">
    <property type="entry name" value="D_ala_D_ala"/>
</dbReference>
<evidence type="ECO:0000256" key="8">
    <source>
        <dbReference type="ARBA" id="ARBA00022723"/>
    </source>
</evidence>
<gene>
    <name evidence="17" type="primary">ddl</name>
    <name evidence="22" type="ORF">LPC04_21080</name>
</gene>
<name>A0A9X1YL62_9BURK</name>
<feature type="active site" evidence="18">
    <location>
        <position position="156"/>
    </location>
</feature>
<proteinExistence type="inferred from homology"/>
<dbReference type="InterPro" id="IPR011127">
    <property type="entry name" value="Dala_Dala_lig_N"/>
</dbReference>
<dbReference type="InterPro" id="IPR013815">
    <property type="entry name" value="ATP_grasp_subdomain_1"/>
</dbReference>
<protein>
    <recommendedName>
        <fullName evidence="5 17">D-alanine--D-alanine ligase</fullName>
        <ecNumber evidence="5 17">6.3.2.4</ecNumber>
    </recommendedName>
    <alternativeName>
        <fullName evidence="17">D-Ala-D-Ala ligase</fullName>
    </alternativeName>
    <alternativeName>
        <fullName evidence="17">D-alanylalanine synthetase</fullName>
    </alternativeName>
</protein>
<evidence type="ECO:0000256" key="1">
    <source>
        <dbReference type="ARBA" id="ARBA00001936"/>
    </source>
</evidence>
<dbReference type="InterPro" id="IPR000291">
    <property type="entry name" value="D-Ala_lig_Van_CS"/>
</dbReference>
<feature type="binding site" evidence="19">
    <location>
        <position position="283"/>
    </location>
    <ligand>
        <name>Mg(2+)</name>
        <dbReference type="ChEBI" id="CHEBI:18420"/>
        <label>2</label>
    </ligand>
</feature>
<evidence type="ECO:0000256" key="11">
    <source>
        <dbReference type="ARBA" id="ARBA00022842"/>
    </source>
</evidence>
<dbReference type="Gene3D" id="3.40.50.20">
    <property type="match status" value="1"/>
</dbReference>
<dbReference type="SUPFAM" id="SSF52440">
    <property type="entry name" value="PreATP-grasp domain"/>
    <property type="match status" value="1"/>
</dbReference>
<dbReference type="Pfam" id="PF01820">
    <property type="entry name" value="Dala_Dala_lig_N"/>
    <property type="match status" value="1"/>
</dbReference>
<feature type="binding site" evidence="19">
    <location>
        <position position="281"/>
    </location>
    <ligand>
        <name>Mg(2+)</name>
        <dbReference type="ChEBI" id="CHEBI:18420"/>
        <label>2</label>
    </ligand>
</feature>
<dbReference type="FunFam" id="3.40.50.20:FF:000013">
    <property type="entry name" value="D-alanine--D-alanine ligase"/>
    <property type="match status" value="1"/>
</dbReference>
<evidence type="ECO:0000313" key="22">
    <source>
        <dbReference type="EMBL" id="MCK9688208.1"/>
    </source>
</evidence>
<dbReference type="PIRSF" id="PIRSF039102">
    <property type="entry name" value="Ddl/VanB"/>
    <property type="match status" value="1"/>
</dbReference>
<keyword evidence="8 19" id="KW-0479">Metal-binding</keyword>
<dbReference type="PROSITE" id="PS00843">
    <property type="entry name" value="DALA_DALA_LIGASE_1"/>
    <property type="match status" value="1"/>
</dbReference>
<evidence type="ECO:0000256" key="17">
    <source>
        <dbReference type="HAMAP-Rule" id="MF_00047"/>
    </source>
</evidence>
<keyword evidence="11 19" id="KW-0460">Magnesium</keyword>
<keyword evidence="6 17" id="KW-0963">Cytoplasm</keyword>
<evidence type="ECO:0000256" key="10">
    <source>
        <dbReference type="ARBA" id="ARBA00022840"/>
    </source>
</evidence>
<feature type="active site" evidence="18">
    <location>
        <position position="24"/>
    </location>
</feature>
<feature type="domain" description="ATP-grasp" evidence="21">
    <location>
        <begin position="110"/>
        <end position="314"/>
    </location>
</feature>
<comment type="pathway">
    <text evidence="17">Cell wall biogenesis; peptidoglycan biosynthesis.</text>
</comment>
<dbReference type="Gene3D" id="3.30.470.20">
    <property type="entry name" value="ATP-grasp fold, B domain"/>
    <property type="match status" value="1"/>
</dbReference>
<accession>A0A9X1YL62</accession>
<feature type="binding site" evidence="19">
    <location>
        <position position="267"/>
    </location>
    <ligand>
        <name>Mg(2+)</name>
        <dbReference type="ChEBI" id="CHEBI:18420"/>
        <label>1</label>
    </ligand>
</feature>
<dbReference type="PANTHER" id="PTHR23132:SF23">
    <property type="entry name" value="D-ALANINE--D-ALANINE LIGASE B"/>
    <property type="match status" value="1"/>
</dbReference>
<keyword evidence="10 20" id="KW-0067">ATP-binding</keyword>
<dbReference type="NCBIfam" id="TIGR01205">
    <property type="entry name" value="D_ala_D_alaTIGR"/>
    <property type="match status" value="1"/>
</dbReference>
<dbReference type="GO" id="GO:0008716">
    <property type="term" value="F:D-alanine-D-alanine ligase activity"/>
    <property type="evidence" value="ECO:0007669"/>
    <property type="project" value="UniProtKB-UniRule"/>
</dbReference>
<evidence type="ECO:0000256" key="15">
    <source>
        <dbReference type="ARBA" id="ARBA00023316"/>
    </source>
</evidence>
<feature type="binding site" evidence="19">
    <location>
        <position position="281"/>
    </location>
    <ligand>
        <name>Mg(2+)</name>
        <dbReference type="ChEBI" id="CHEBI:18420"/>
        <label>1</label>
    </ligand>
</feature>
<organism evidence="22 23">
    <name type="scientific">Scleromatobacter humisilvae</name>
    <dbReference type="NCBI Taxonomy" id="2897159"/>
    <lineage>
        <taxon>Bacteria</taxon>
        <taxon>Pseudomonadati</taxon>
        <taxon>Pseudomonadota</taxon>
        <taxon>Betaproteobacteria</taxon>
        <taxon>Burkholderiales</taxon>
        <taxon>Sphaerotilaceae</taxon>
        <taxon>Scleromatobacter</taxon>
    </lineage>
</organism>
<keyword evidence="13 17" id="KW-0573">Peptidoglycan synthesis</keyword>
<comment type="subcellular location">
    <subcellularLocation>
        <location evidence="3 17">Cytoplasm</location>
    </subcellularLocation>
</comment>
<dbReference type="PROSITE" id="PS50975">
    <property type="entry name" value="ATP_GRASP"/>
    <property type="match status" value="1"/>
</dbReference>
<comment type="cofactor">
    <cofactor evidence="1">
        <name>Mn(2+)</name>
        <dbReference type="ChEBI" id="CHEBI:29035"/>
    </cofactor>
</comment>
<dbReference type="InterPro" id="IPR011761">
    <property type="entry name" value="ATP-grasp"/>
</dbReference>
<evidence type="ECO:0000256" key="12">
    <source>
        <dbReference type="ARBA" id="ARBA00022960"/>
    </source>
</evidence>
<evidence type="ECO:0000256" key="13">
    <source>
        <dbReference type="ARBA" id="ARBA00022984"/>
    </source>
</evidence>
<comment type="cofactor">
    <cofactor evidence="19">
        <name>Mg(2+)</name>
        <dbReference type="ChEBI" id="CHEBI:18420"/>
    </cofactor>
    <cofactor evidence="19">
        <name>Mn(2+)</name>
        <dbReference type="ChEBI" id="CHEBI:29035"/>
    </cofactor>
    <text evidence="19">Binds 2 magnesium or manganese ions per subunit.</text>
</comment>
<comment type="caution">
    <text evidence="22">The sequence shown here is derived from an EMBL/GenBank/DDBJ whole genome shotgun (WGS) entry which is preliminary data.</text>
</comment>
<evidence type="ECO:0000256" key="6">
    <source>
        <dbReference type="ARBA" id="ARBA00022490"/>
    </source>
</evidence>
<evidence type="ECO:0000256" key="19">
    <source>
        <dbReference type="PIRSR" id="PIRSR039102-3"/>
    </source>
</evidence>
<reference evidence="22" key="1">
    <citation type="submission" date="2021-11" db="EMBL/GenBank/DDBJ databases">
        <title>BS-T2-15 a new species belonging to the Comamonadaceae family isolated from the soil of a French oak forest.</title>
        <authorList>
            <person name="Mieszkin S."/>
            <person name="Alain K."/>
        </authorList>
    </citation>
    <scope>NUCLEOTIDE SEQUENCE</scope>
    <source>
        <strain evidence="22">BS-T2-15</strain>
    </source>
</reference>
<keyword evidence="23" id="KW-1185">Reference proteome</keyword>
<keyword evidence="7 17" id="KW-0436">Ligase</keyword>
<dbReference type="GO" id="GO:0071555">
    <property type="term" value="P:cell wall organization"/>
    <property type="evidence" value="ECO:0007669"/>
    <property type="project" value="UniProtKB-KW"/>
</dbReference>
<dbReference type="InterPro" id="IPR011095">
    <property type="entry name" value="Dala_Dala_lig_C"/>
</dbReference>
<evidence type="ECO:0000313" key="23">
    <source>
        <dbReference type="Proteomes" id="UP001139353"/>
    </source>
</evidence>
<dbReference type="GO" id="GO:0008360">
    <property type="term" value="P:regulation of cell shape"/>
    <property type="evidence" value="ECO:0007669"/>
    <property type="project" value="UniProtKB-KW"/>
</dbReference>
<evidence type="ECO:0000256" key="2">
    <source>
        <dbReference type="ARBA" id="ARBA00003921"/>
    </source>
</evidence>
<evidence type="ECO:0000256" key="7">
    <source>
        <dbReference type="ARBA" id="ARBA00022598"/>
    </source>
</evidence>
<dbReference type="InterPro" id="IPR016185">
    <property type="entry name" value="PreATP-grasp_dom_sf"/>
</dbReference>
<evidence type="ECO:0000256" key="4">
    <source>
        <dbReference type="ARBA" id="ARBA00010871"/>
    </source>
</evidence>
<evidence type="ECO:0000256" key="16">
    <source>
        <dbReference type="ARBA" id="ARBA00047614"/>
    </source>
</evidence>
<evidence type="ECO:0000256" key="5">
    <source>
        <dbReference type="ARBA" id="ARBA00012216"/>
    </source>
</evidence>
<dbReference type="Pfam" id="PF07478">
    <property type="entry name" value="Dala_Dala_lig_C"/>
    <property type="match status" value="1"/>
</dbReference>
<comment type="similarity">
    <text evidence="4 17">Belongs to the D-alanine--D-alanine ligase family.</text>
</comment>
<keyword evidence="14 19" id="KW-0464">Manganese</keyword>
<keyword evidence="15 17" id="KW-0961">Cell wall biogenesis/degradation</keyword>
<dbReference type="GO" id="GO:0005829">
    <property type="term" value="C:cytosol"/>
    <property type="evidence" value="ECO:0007669"/>
    <property type="project" value="TreeGrafter"/>
</dbReference>
<dbReference type="EMBL" id="JAJLJH010000007">
    <property type="protein sequence ID" value="MCK9688208.1"/>
    <property type="molecule type" value="Genomic_DNA"/>
</dbReference>
<evidence type="ECO:0000256" key="20">
    <source>
        <dbReference type="PROSITE-ProRule" id="PRU00409"/>
    </source>
</evidence>